<dbReference type="GO" id="GO:0008270">
    <property type="term" value="F:zinc ion binding"/>
    <property type="evidence" value="ECO:0007669"/>
    <property type="project" value="UniProtKB-UniRule"/>
</dbReference>
<evidence type="ECO:0000259" key="9">
    <source>
        <dbReference type="PROSITE" id="PS51915"/>
    </source>
</evidence>
<keyword evidence="4 6" id="KW-0862">Zinc</keyword>
<proteinExistence type="predicted"/>
<name>A0A4Y0BDK8_ANOFN</name>
<dbReference type="Gene3D" id="3.40.1800.20">
    <property type="match status" value="1"/>
</dbReference>
<feature type="binding site" evidence="6">
    <location>
        <position position="15"/>
    </location>
    <ligand>
        <name>Zn(2+)</name>
        <dbReference type="ChEBI" id="CHEBI:29105"/>
    </ligand>
</feature>
<feature type="binding site" evidence="6">
    <location>
        <position position="61"/>
    </location>
    <ligand>
        <name>Zn(2+)</name>
        <dbReference type="ChEBI" id="CHEBI:29105"/>
    </ligand>
</feature>
<sequence length="431" mass="49776">MVETLREINQICRLCLCEQKELLIPVKHAFSSLLTIEDVAIFTGIQLSVENNVPYVICVDCKNTLRKSVAFRNLCLRNDRLYSQLFAEFIANAGQESNIEQQHCRQERKQQKKSYKPKYNDIDESNDEDIGDTEVISLNNTTTQYRIGSKQLSDSCYSEELQECVLSPNKNEAIEVEILLPKPARSVINNAKIHKEVSTISETTNLDDSKLCDMSDEFFYPYTSRQLCEICGQMVTNYKRHLLSHTKQARFACPHCSVQMTDSSNLLRHIRAVHNKTIVKTCEICGKGFTHYNTYNSHIRSKHDIGEKYECKICFKKFNHHSGVREHTKRVHNFESKFGCTLCPKRFKTNKALQIHGRVHSNEQPYACNQCPKRFKSGYARNIHQVTHSGIVFSCQICDKSYRYKSLLNIHLRKTHPELCPQNVDEYGGTI</sequence>
<feature type="domain" description="ZAD" evidence="9">
    <location>
        <begin position="10"/>
        <end position="85"/>
    </location>
</feature>
<dbReference type="Pfam" id="PF07776">
    <property type="entry name" value="zf-AD"/>
    <property type="match status" value="1"/>
</dbReference>
<dbReference type="STRING" id="62324.A0A4Y0BDK8"/>
<dbReference type="VEuPathDB" id="VectorBase:AFUN2_003170"/>
<dbReference type="SMART" id="SM00355">
    <property type="entry name" value="ZnF_C2H2"/>
    <property type="match status" value="7"/>
</dbReference>
<evidence type="ECO:0000256" key="2">
    <source>
        <dbReference type="ARBA" id="ARBA00022737"/>
    </source>
</evidence>
<feature type="binding site" evidence="6">
    <location>
        <position position="58"/>
    </location>
    <ligand>
        <name>Zn(2+)</name>
        <dbReference type="ChEBI" id="CHEBI:29105"/>
    </ligand>
</feature>
<evidence type="ECO:0000256" key="1">
    <source>
        <dbReference type="ARBA" id="ARBA00022723"/>
    </source>
</evidence>
<reference evidence="10" key="1">
    <citation type="submission" date="2020-05" db="UniProtKB">
        <authorList>
            <consortium name="EnsemblMetazoa"/>
        </authorList>
    </citation>
    <scope>IDENTIFICATION</scope>
    <source>
        <strain evidence="10">FUMOZ</strain>
    </source>
</reference>
<feature type="domain" description="C2H2-type" evidence="8">
    <location>
        <begin position="366"/>
        <end position="390"/>
    </location>
</feature>
<dbReference type="SUPFAM" id="SSF57716">
    <property type="entry name" value="Glucocorticoid receptor-like (DNA-binding domain)"/>
    <property type="match status" value="1"/>
</dbReference>
<dbReference type="EnsemblMetazoa" id="AFUN018940-RA">
    <property type="protein sequence ID" value="AFUN018940-PA"/>
    <property type="gene ID" value="AFUN018940"/>
</dbReference>
<evidence type="ECO:0000256" key="3">
    <source>
        <dbReference type="ARBA" id="ARBA00022771"/>
    </source>
</evidence>
<organism evidence="10">
    <name type="scientific">Anopheles funestus</name>
    <name type="common">African malaria mosquito</name>
    <dbReference type="NCBI Taxonomy" id="62324"/>
    <lineage>
        <taxon>Eukaryota</taxon>
        <taxon>Metazoa</taxon>
        <taxon>Ecdysozoa</taxon>
        <taxon>Arthropoda</taxon>
        <taxon>Hexapoda</taxon>
        <taxon>Insecta</taxon>
        <taxon>Pterygota</taxon>
        <taxon>Neoptera</taxon>
        <taxon>Endopterygota</taxon>
        <taxon>Diptera</taxon>
        <taxon>Nematocera</taxon>
        <taxon>Culicoidea</taxon>
        <taxon>Culicidae</taxon>
        <taxon>Anophelinae</taxon>
        <taxon>Anopheles</taxon>
    </lineage>
</organism>
<evidence type="ECO:0000256" key="7">
    <source>
        <dbReference type="SAM" id="MobiDB-lite"/>
    </source>
</evidence>
<dbReference type="PROSITE" id="PS51915">
    <property type="entry name" value="ZAD"/>
    <property type="match status" value="1"/>
</dbReference>
<evidence type="ECO:0000256" key="4">
    <source>
        <dbReference type="ARBA" id="ARBA00022833"/>
    </source>
</evidence>
<keyword evidence="1 6" id="KW-0479">Metal-binding</keyword>
<dbReference type="GO" id="GO:0005634">
    <property type="term" value="C:nucleus"/>
    <property type="evidence" value="ECO:0007669"/>
    <property type="project" value="InterPro"/>
</dbReference>
<feature type="domain" description="C2H2-type" evidence="8">
    <location>
        <begin position="393"/>
        <end position="421"/>
    </location>
</feature>
<dbReference type="PANTHER" id="PTHR24379:SF121">
    <property type="entry name" value="C2H2-TYPE DOMAIN-CONTAINING PROTEIN"/>
    <property type="match status" value="1"/>
</dbReference>
<dbReference type="Gene3D" id="3.30.160.60">
    <property type="entry name" value="Classic Zinc Finger"/>
    <property type="match status" value="5"/>
</dbReference>
<dbReference type="VEuPathDB" id="VectorBase:AFUN018940"/>
<dbReference type="InterPro" id="IPR036236">
    <property type="entry name" value="Znf_C2H2_sf"/>
</dbReference>
<evidence type="ECO:0000259" key="8">
    <source>
        <dbReference type="PROSITE" id="PS50157"/>
    </source>
</evidence>
<dbReference type="PROSITE" id="PS00028">
    <property type="entry name" value="ZINC_FINGER_C2H2_1"/>
    <property type="match status" value="5"/>
</dbReference>
<evidence type="ECO:0000256" key="5">
    <source>
        <dbReference type="PROSITE-ProRule" id="PRU00042"/>
    </source>
</evidence>
<dbReference type="Pfam" id="PF00096">
    <property type="entry name" value="zf-C2H2"/>
    <property type="match status" value="3"/>
</dbReference>
<dbReference type="SMART" id="SM00868">
    <property type="entry name" value="zf-AD"/>
    <property type="match status" value="1"/>
</dbReference>
<evidence type="ECO:0000313" key="10">
    <source>
        <dbReference type="EnsemblMetazoa" id="AFUN018940-PA"/>
    </source>
</evidence>
<dbReference type="InterPro" id="IPR012934">
    <property type="entry name" value="Znf_AD"/>
</dbReference>
<feature type="region of interest" description="Disordered" evidence="7">
    <location>
        <begin position="107"/>
        <end position="127"/>
    </location>
</feature>
<dbReference type="PANTHER" id="PTHR24379">
    <property type="entry name" value="KRAB AND ZINC FINGER DOMAIN-CONTAINING"/>
    <property type="match status" value="1"/>
</dbReference>
<dbReference type="SUPFAM" id="SSF57667">
    <property type="entry name" value="beta-beta-alpha zinc fingers"/>
    <property type="match status" value="4"/>
</dbReference>
<feature type="binding site" evidence="6">
    <location>
        <position position="12"/>
    </location>
    <ligand>
        <name>Zn(2+)</name>
        <dbReference type="ChEBI" id="CHEBI:29105"/>
    </ligand>
</feature>
<dbReference type="FunFam" id="3.30.160.60:FF:002753">
    <property type="entry name" value="AGAP011403-PA"/>
    <property type="match status" value="1"/>
</dbReference>
<dbReference type="AlphaFoldDB" id="A0A4Y0BDK8"/>
<evidence type="ECO:0000256" key="6">
    <source>
        <dbReference type="PROSITE-ProRule" id="PRU01263"/>
    </source>
</evidence>
<feature type="domain" description="C2H2-type" evidence="8">
    <location>
        <begin position="338"/>
        <end position="365"/>
    </location>
</feature>
<keyword evidence="3 5" id="KW-0863">Zinc-finger</keyword>
<dbReference type="PROSITE" id="PS50157">
    <property type="entry name" value="ZINC_FINGER_C2H2_2"/>
    <property type="match status" value="6"/>
</dbReference>
<feature type="domain" description="C2H2-type" evidence="8">
    <location>
        <begin position="251"/>
        <end position="274"/>
    </location>
</feature>
<feature type="domain" description="C2H2-type" evidence="8">
    <location>
        <begin position="309"/>
        <end position="337"/>
    </location>
</feature>
<accession>A0A4Y0BDK8</accession>
<evidence type="ECO:0008006" key="11">
    <source>
        <dbReference type="Google" id="ProtNLM"/>
    </source>
</evidence>
<dbReference type="InterPro" id="IPR013087">
    <property type="entry name" value="Znf_C2H2_type"/>
</dbReference>
<protein>
    <recommendedName>
        <fullName evidence="11">Protein krueppel</fullName>
    </recommendedName>
</protein>
<feature type="domain" description="C2H2-type" evidence="8">
    <location>
        <begin position="280"/>
        <end position="309"/>
    </location>
</feature>
<keyword evidence="2" id="KW-0677">Repeat</keyword>